<keyword evidence="2" id="KW-1185">Reference proteome</keyword>
<evidence type="ECO:0000313" key="2">
    <source>
        <dbReference type="Proteomes" id="UP000033423"/>
    </source>
</evidence>
<protein>
    <submittedName>
        <fullName evidence="1">Protein containing Transposase, IS605 OrfB</fullName>
    </submittedName>
</protein>
<proteinExistence type="predicted"/>
<name>A0A0F3H0G4_9BACT</name>
<reference evidence="1 2" key="1">
    <citation type="submission" date="2015-02" db="EMBL/GenBank/DDBJ databases">
        <title>Single-cell genomics of uncultivated deep-branching MTB reveals a conserved set of magnetosome genes.</title>
        <authorList>
            <person name="Kolinko S."/>
            <person name="Richter M."/>
            <person name="Glockner F.O."/>
            <person name="Brachmann A."/>
            <person name="Schuler D."/>
        </authorList>
    </citation>
    <scope>NUCLEOTIDE SEQUENCE [LARGE SCALE GENOMIC DNA]</scope>
    <source>
        <strain evidence="1">TM-1</strain>
    </source>
</reference>
<sequence>MLYIQVTLVYTEVNLHEIVVRRVYGYEEARYKALMQEHHFQPQAIRSGELFKCRSCGYTADADYNASLHILNRFRLQAYMVPVHKNYQYGNICP</sequence>
<dbReference type="Proteomes" id="UP000033423">
    <property type="component" value="Unassembled WGS sequence"/>
</dbReference>
<organism evidence="1 2">
    <name type="scientific">Candidatus Magnetobacterium bavaricum</name>
    <dbReference type="NCBI Taxonomy" id="29290"/>
    <lineage>
        <taxon>Bacteria</taxon>
        <taxon>Pseudomonadati</taxon>
        <taxon>Nitrospirota</taxon>
        <taxon>Thermodesulfovibrionia</taxon>
        <taxon>Thermodesulfovibrionales</taxon>
        <taxon>Candidatus Magnetobacteriaceae</taxon>
        <taxon>Candidatus Magnetobacterium</taxon>
    </lineage>
</organism>
<dbReference type="AlphaFoldDB" id="A0A0F3H0G4"/>
<accession>A0A0F3H0G4</accession>
<dbReference type="EMBL" id="LACI01000089">
    <property type="protein sequence ID" value="KJU87625.1"/>
    <property type="molecule type" value="Genomic_DNA"/>
</dbReference>
<gene>
    <name evidence="1" type="ORF">MBAV_000178</name>
</gene>
<evidence type="ECO:0000313" key="1">
    <source>
        <dbReference type="EMBL" id="KJU87625.1"/>
    </source>
</evidence>
<comment type="caution">
    <text evidence="1">The sequence shown here is derived from an EMBL/GenBank/DDBJ whole genome shotgun (WGS) entry which is preliminary data.</text>
</comment>